<dbReference type="OrthoDB" id="9792935at2"/>
<evidence type="ECO:0000313" key="4">
    <source>
        <dbReference type="Proteomes" id="UP000243359"/>
    </source>
</evidence>
<dbReference type="EMBL" id="LT629751">
    <property type="protein sequence ID" value="SDS36789.1"/>
    <property type="molecule type" value="Genomic_DNA"/>
</dbReference>
<feature type="domain" description="4-carboxy-2-hydroxymuconate-6-semialdehyde dehydrogenase-like C-terminal" evidence="2">
    <location>
        <begin position="134"/>
        <end position="263"/>
    </location>
</feature>
<dbReference type="Gene3D" id="3.30.360.10">
    <property type="entry name" value="Dihydrodipicolinate Reductase, domain 2"/>
    <property type="match status" value="1"/>
</dbReference>
<proteinExistence type="predicted"/>
<sequence>MHDQPIRILLAGEGAIAGIHMTALREMPGAEVVCVAGGVAADTAAFAAQWAIPEHSLDYAACLARDDIDAVILASPSPLHAAQASAAIAAGKHLLAEIPMSLNLADAERLGAEAEASDKVCMVAHTRRFSAPHVELKRRIVAGEFHLQHLVAETYFLRRDNRNMFGQPRSWTDCLLWHHACHSVDLFAWLLDDFELDVWGSAGPRHPELGIPMDMNIGLRSRCGVMASLVLSFNNRGPFGGHYRYIGEEATLHAYRDELKDHEGIIQPVPEGSSFARQDAEFLAAIREGRTPESSFAACLPSMRLLDRIGQLMGLTSR</sequence>
<keyword evidence="4" id="KW-1185">Reference proteome</keyword>
<dbReference type="GO" id="GO:0000166">
    <property type="term" value="F:nucleotide binding"/>
    <property type="evidence" value="ECO:0007669"/>
    <property type="project" value="InterPro"/>
</dbReference>
<dbReference type="PANTHER" id="PTHR43249:SF1">
    <property type="entry name" value="D-GLUCOSIDE 3-DEHYDROGENASE"/>
    <property type="match status" value="1"/>
</dbReference>
<evidence type="ECO:0000259" key="2">
    <source>
        <dbReference type="Pfam" id="PF19858"/>
    </source>
</evidence>
<organism evidence="3 4">
    <name type="scientific">Pseudomonas oryzae</name>
    <dbReference type="NCBI Taxonomy" id="1392877"/>
    <lineage>
        <taxon>Bacteria</taxon>
        <taxon>Pseudomonadati</taxon>
        <taxon>Pseudomonadota</taxon>
        <taxon>Gammaproteobacteria</taxon>
        <taxon>Pseudomonadales</taxon>
        <taxon>Pseudomonadaceae</taxon>
        <taxon>Pseudomonas</taxon>
    </lineage>
</organism>
<protein>
    <submittedName>
        <fullName evidence="3">4-carboxy-2-hydroxymuconate semialdehyde dehydrogenase</fullName>
    </submittedName>
</protein>
<evidence type="ECO:0000313" key="3">
    <source>
        <dbReference type="EMBL" id="SDS36789.1"/>
    </source>
</evidence>
<dbReference type="Proteomes" id="UP000243359">
    <property type="component" value="Chromosome I"/>
</dbReference>
<gene>
    <name evidence="3" type="ORF">SAMN05216221_1665</name>
</gene>
<dbReference type="Pfam" id="PF01408">
    <property type="entry name" value="GFO_IDH_MocA"/>
    <property type="match status" value="1"/>
</dbReference>
<dbReference type="PANTHER" id="PTHR43249">
    <property type="entry name" value="UDP-N-ACETYL-2-AMINO-2-DEOXY-D-GLUCURONATE OXIDASE"/>
    <property type="match status" value="1"/>
</dbReference>
<evidence type="ECO:0000259" key="1">
    <source>
        <dbReference type="Pfam" id="PF01408"/>
    </source>
</evidence>
<dbReference type="STRING" id="1392877.SAMN05216221_1665"/>
<dbReference type="RefSeq" id="WP_090348497.1">
    <property type="nucleotide sequence ID" value="NZ_LT629751.1"/>
</dbReference>
<dbReference type="Gene3D" id="3.40.50.720">
    <property type="entry name" value="NAD(P)-binding Rossmann-like Domain"/>
    <property type="match status" value="1"/>
</dbReference>
<accession>A0A1H1RP98</accession>
<dbReference type="SUPFAM" id="SSF51735">
    <property type="entry name" value="NAD(P)-binding Rossmann-fold domains"/>
    <property type="match status" value="1"/>
</dbReference>
<feature type="domain" description="Gfo/Idh/MocA-like oxidoreductase N-terminal" evidence="1">
    <location>
        <begin position="6"/>
        <end position="125"/>
    </location>
</feature>
<dbReference type="InterPro" id="IPR036291">
    <property type="entry name" value="NAD(P)-bd_dom_sf"/>
</dbReference>
<dbReference type="InterPro" id="IPR045560">
    <property type="entry name" value="LigC_C"/>
</dbReference>
<reference evidence="4" key="1">
    <citation type="submission" date="2016-10" db="EMBL/GenBank/DDBJ databases">
        <authorList>
            <person name="Varghese N."/>
            <person name="Submissions S."/>
        </authorList>
    </citation>
    <scope>NUCLEOTIDE SEQUENCE [LARGE SCALE GENOMIC DNA]</scope>
    <source>
        <strain evidence="4">KCTC 32247</strain>
    </source>
</reference>
<dbReference type="InterPro" id="IPR000683">
    <property type="entry name" value="Gfo/Idh/MocA-like_OxRdtase_N"/>
</dbReference>
<dbReference type="Pfam" id="PF19858">
    <property type="entry name" value="OxRdtase_C"/>
    <property type="match status" value="1"/>
</dbReference>
<dbReference type="SUPFAM" id="SSF55347">
    <property type="entry name" value="Glyceraldehyde-3-phosphate dehydrogenase-like, C-terminal domain"/>
    <property type="match status" value="1"/>
</dbReference>
<name>A0A1H1RP98_9PSED</name>
<dbReference type="AlphaFoldDB" id="A0A1H1RP98"/>
<dbReference type="InterPro" id="IPR052515">
    <property type="entry name" value="Gfo/Idh/MocA_Oxidoreductase"/>
</dbReference>